<protein>
    <recommendedName>
        <fullName evidence="3">DUF1203 domain-containing protein</fullName>
    </recommendedName>
</protein>
<dbReference type="PIRSF" id="PIRSF034110">
    <property type="entry name" value="DUF1203"/>
    <property type="match status" value="1"/>
</dbReference>
<dbReference type="InterPro" id="IPR009593">
    <property type="entry name" value="DUF1203"/>
</dbReference>
<organism evidence="1 2">
    <name type="scientific">Methylobacterium pseudosasicola</name>
    <dbReference type="NCBI Taxonomy" id="582667"/>
    <lineage>
        <taxon>Bacteria</taxon>
        <taxon>Pseudomonadati</taxon>
        <taxon>Pseudomonadota</taxon>
        <taxon>Alphaproteobacteria</taxon>
        <taxon>Hyphomicrobiales</taxon>
        <taxon>Methylobacteriaceae</taxon>
        <taxon>Methylobacterium</taxon>
    </lineage>
</organism>
<dbReference type="STRING" id="582667.SAMN05192568_10512"/>
<dbReference type="EMBL" id="FOTK01000051">
    <property type="protein sequence ID" value="SFM73173.1"/>
    <property type="molecule type" value="Genomic_DNA"/>
</dbReference>
<evidence type="ECO:0000313" key="2">
    <source>
        <dbReference type="Proteomes" id="UP000199048"/>
    </source>
</evidence>
<name>A0A1I4T9A2_9HYPH</name>
<dbReference type="RefSeq" id="WP_092046134.1">
    <property type="nucleotide sequence ID" value="NZ_FOTK01000051.1"/>
</dbReference>
<dbReference type="Proteomes" id="UP000199048">
    <property type="component" value="Unassembled WGS sequence"/>
</dbReference>
<dbReference type="AlphaFoldDB" id="A0A1I4T9A2"/>
<dbReference type="OrthoDB" id="118609at2"/>
<accession>A0A1I4T9A2</accession>
<dbReference type="Pfam" id="PF06718">
    <property type="entry name" value="DUF1203"/>
    <property type="match status" value="1"/>
</dbReference>
<evidence type="ECO:0000313" key="1">
    <source>
        <dbReference type="EMBL" id="SFM73173.1"/>
    </source>
</evidence>
<proteinExistence type="predicted"/>
<sequence length="166" mass="18112">MTRYRCIPIDDAVAERFRRSGRDDFGNPVRRVTAASATGFPCRHCLCCAEPGEPMLLGSYDLGRPRGVYWTPSPIFLHVRSCISFDATDVVAPIIRANSLVSVRAYDAEDLCLYDLGHVCAGAEVDAALLRALEDPRTAFVNVHTARPGCLLSRVERVEATSSAAP</sequence>
<gene>
    <name evidence="1" type="ORF">SAMN05192568_10512</name>
</gene>
<reference evidence="2" key="1">
    <citation type="submission" date="2016-10" db="EMBL/GenBank/DDBJ databases">
        <authorList>
            <person name="Varghese N."/>
            <person name="Submissions S."/>
        </authorList>
    </citation>
    <scope>NUCLEOTIDE SEQUENCE [LARGE SCALE GENOMIC DNA]</scope>
    <source>
        <strain evidence="2">BL36</strain>
    </source>
</reference>
<keyword evidence="2" id="KW-1185">Reference proteome</keyword>
<evidence type="ECO:0008006" key="3">
    <source>
        <dbReference type="Google" id="ProtNLM"/>
    </source>
</evidence>